<dbReference type="InterPro" id="IPR032675">
    <property type="entry name" value="LRR_dom_sf"/>
</dbReference>
<evidence type="ECO:0000313" key="3">
    <source>
        <dbReference type="EMBL" id="EDM80350.1"/>
    </source>
</evidence>
<reference evidence="3 4" key="1">
    <citation type="submission" date="2007-06" db="EMBL/GenBank/DDBJ databases">
        <authorList>
            <person name="Shimkets L."/>
            <person name="Ferriera S."/>
            <person name="Johnson J."/>
            <person name="Kravitz S."/>
            <person name="Beeson K."/>
            <person name="Sutton G."/>
            <person name="Rogers Y.-H."/>
            <person name="Friedman R."/>
            <person name="Frazier M."/>
            <person name="Venter J.C."/>
        </authorList>
    </citation>
    <scope>NUCLEOTIDE SEQUENCE [LARGE SCALE GENOMIC DNA]</scope>
    <source>
        <strain evidence="3 4">SIR-1</strain>
    </source>
</reference>
<dbReference type="SUPFAM" id="SSF52047">
    <property type="entry name" value="RNI-like"/>
    <property type="match status" value="1"/>
</dbReference>
<dbReference type="InterPro" id="IPR050458">
    <property type="entry name" value="LolB"/>
</dbReference>
<comment type="caution">
    <text evidence="3">The sequence shown here is derived from an EMBL/GenBank/DDBJ whole genome shotgun (WGS) entry which is preliminary data.</text>
</comment>
<dbReference type="InterPro" id="IPR036930">
    <property type="entry name" value="WGR_dom_sf"/>
</dbReference>
<name>A6G155_9BACT</name>
<gene>
    <name evidence="3" type="ORF">PPSIR1_11260</name>
</gene>
<dbReference type="PROSITE" id="PS51977">
    <property type="entry name" value="WGR"/>
    <property type="match status" value="1"/>
</dbReference>
<sequence>MARYEVSSKFWAIEVDGKSFTTTYGKIGSDGRSTTKSFASAAEARQAADKLIAQKEKKGYALVDDGEEAEDSPARPGARYFEFVDGKSSKFWEVLVDGSALETRHGKIGTDGRITRKSLASPKAAEEQRDKLIAQKSKKGYVERGGSGGSAGNGGSAGAGAAAPALDPRNPALEAAIHEDPDSDDGFAVLADWLQSQGDPRGELISLELAGKKRRAKALFAKHAETFLGPLAAHQEVRDEGWNNASSSLRTNAQAKAWEKTHRQAFLWHRGYIRRVRLSHDAYSVTWDGRCVDVLDEVLRHPSGRFIVEFAFHSNGDPNDDDLQELIDLLAKKAPASTRKITLGDNVDQISWHHTGSLAKLWKRVPKLRELEIESGDFEVGKMVAPGLERAVFVTGGLSKACGRAIAKATMPKIRHLEVYYGDSNYGAGCSIADVRPLLARTDLPELRYLGLENAEFTDDIARALPKAKVLAGLETLDLSQGTLTDAGAAALAAAKPALAHLECLDLSDNFLTKDGIKAVKGLCAKVITKNQREPFDWDDEDRYYVSVGE</sequence>
<dbReference type="PANTHER" id="PTHR30634:SF13">
    <property type="entry name" value="PROTEIN YEHF"/>
    <property type="match status" value="1"/>
</dbReference>
<dbReference type="PANTHER" id="PTHR30634">
    <property type="entry name" value="OUTER MEMBRANE LOLAB LIPOPROTEIN INSERTION APPARATUS"/>
    <property type="match status" value="1"/>
</dbReference>
<proteinExistence type="predicted"/>
<dbReference type="SUPFAM" id="SSF142921">
    <property type="entry name" value="WGR domain-like"/>
    <property type="match status" value="1"/>
</dbReference>
<dbReference type="InterPro" id="IPR049809">
    <property type="entry name" value="YehF/YfeS-like_WGR"/>
</dbReference>
<dbReference type="InterPro" id="IPR014338">
    <property type="entry name" value="CHP02996_rpt-companion-dom"/>
</dbReference>
<dbReference type="InterPro" id="IPR001611">
    <property type="entry name" value="Leu-rich_rpt"/>
</dbReference>
<dbReference type="SMART" id="SM00773">
    <property type="entry name" value="WGR"/>
    <property type="match status" value="2"/>
</dbReference>
<dbReference type="Proteomes" id="UP000005801">
    <property type="component" value="Unassembled WGS sequence"/>
</dbReference>
<dbReference type="Pfam" id="PF05406">
    <property type="entry name" value="WGR"/>
    <property type="match status" value="2"/>
</dbReference>
<feature type="compositionally biased region" description="Gly residues" evidence="1">
    <location>
        <begin position="143"/>
        <end position="158"/>
    </location>
</feature>
<feature type="domain" description="WGR" evidence="2">
    <location>
        <begin position="1"/>
        <end position="76"/>
    </location>
</feature>
<feature type="compositionally biased region" description="Basic and acidic residues" evidence="1">
    <location>
        <begin position="124"/>
        <end position="133"/>
    </location>
</feature>
<dbReference type="RefSeq" id="WP_006970454.1">
    <property type="nucleotide sequence ID" value="NZ_ABCS01000011.1"/>
</dbReference>
<evidence type="ECO:0000313" key="4">
    <source>
        <dbReference type="Proteomes" id="UP000005801"/>
    </source>
</evidence>
<feature type="region of interest" description="Disordered" evidence="1">
    <location>
        <begin position="112"/>
        <end position="166"/>
    </location>
</feature>
<dbReference type="NCBIfam" id="TIGR02996">
    <property type="entry name" value="rpt_mate_G_obs"/>
    <property type="match status" value="1"/>
</dbReference>
<dbReference type="EMBL" id="ABCS01000011">
    <property type="protein sequence ID" value="EDM80350.1"/>
    <property type="molecule type" value="Genomic_DNA"/>
</dbReference>
<evidence type="ECO:0000256" key="1">
    <source>
        <dbReference type="SAM" id="MobiDB-lite"/>
    </source>
</evidence>
<accession>A6G155</accession>
<dbReference type="InterPro" id="IPR008893">
    <property type="entry name" value="WGR_domain"/>
</dbReference>
<dbReference type="STRING" id="391625.PPSIR1_11260"/>
<dbReference type="AlphaFoldDB" id="A6G155"/>
<dbReference type="eggNOG" id="COG3831">
    <property type="taxonomic scope" value="Bacteria"/>
</dbReference>
<dbReference type="OrthoDB" id="9781345at2"/>
<organism evidence="3 4">
    <name type="scientific">Plesiocystis pacifica SIR-1</name>
    <dbReference type="NCBI Taxonomy" id="391625"/>
    <lineage>
        <taxon>Bacteria</taxon>
        <taxon>Pseudomonadati</taxon>
        <taxon>Myxococcota</taxon>
        <taxon>Polyangia</taxon>
        <taxon>Nannocystales</taxon>
        <taxon>Nannocystaceae</taxon>
        <taxon>Plesiocystis</taxon>
    </lineage>
</organism>
<dbReference type="Gene3D" id="2.20.140.10">
    <property type="entry name" value="WGR domain"/>
    <property type="match status" value="2"/>
</dbReference>
<dbReference type="eggNOG" id="COG4886">
    <property type="taxonomic scope" value="Bacteria"/>
</dbReference>
<keyword evidence="4" id="KW-1185">Reference proteome</keyword>
<evidence type="ECO:0000259" key="2">
    <source>
        <dbReference type="PROSITE" id="PS51977"/>
    </source>
</evidence>
<dbReference type="Gene3D" id="3.80.10.10">
    <property type="entry name" value="Ribonuclease Inhibitor"/>
    <property type="match status" value="1"/>
</dbReference>
<dbReference type="CDD" id="cd07996">
    <property type="entry name" value="WGR_MMR_like"/>
    <property type="match status" value="2"/>
</dbReference>
<dbReference type="Pfam" id="PF13516">
    <property type="entry name" value="LRR_6"/>
    <property type="match status" value="2"/>
</dbReference>
<protein>
    <submittedName>
        <fullName evidence="3">WGR domain protein</fullName>
    </submittedName>
</protein>